<reference evidence="2 3" key="1">
    <citation type="submission" date="2018-10" db="EMBL/GenBank/DDBJ databases">
        <title>Sinomicrobium pectinilyticum sp. nov., a pectinase-producing bacterium isolated from alkaline and saline soil, and emended description of the genus Sinomicrobium.</title>
        <authorList>
            <person name="Cheng B."/>
            <person name="Li C."/>
            <person name="Lai Q."/>
            <person name="Du M."/>
            <person name="Shao Z."/>
            <person name="Xu P."/>
            <person name="Yang C."/>
        </authorList>
    </citation>
    <scope>NUCLEOTIDE SEQUENCE [LARGE SCALE GENOMIC DNA]</scope>
    <source>
        <strain evidence="2 3">5DNS001</strain>
    </source>
</reference>
<dbReference type="GO" id="GO:0004852">
    <property type="term" value="F:uroporphyrinogen-III synthase activity"/>
    <property type="evidence" value="ECO:0007669"/>
    <property type="project" value="InterPro"/>
</dbReference>
<dbReference type="PANTHER" id="PTHR12390:SF0">
    <property type="entry name" value="UROPORPHYRINOGEN-III SYNTHASE"/>
    <property type="match status" value="1"/>
</dbReference>
<sequence length="224" mass="25113">MKHNTPRILSTKKLLPNQRALLLHAGFRLIEADFIKIEYRNTDLSHVLDHIIFTSKNAVKSVLQHKNSAGLKDKPCFCVGKKTARLLEQNGFKVITQKDYAKELAAEILRDYAHSGFTFFCGNLRKDDLPEALSEHHVRFNEIEAYTTLMTPRKITSPLDGILFFSPSGVESYLTENSITDEVCLCIGTTTARSLEGVAKNIVIARAPEVESVIAGTAKYFEKI</sequence>
<dbReference type="AlphaFoldDB" id="A0A3N0E229"/>
<proteinExistence type="predicted"/>
<dbReference type="GO" id="GO:0005829">
    <property type="term" value="C:cytosol"/>
    <property type="evidence" value="ECO:0007669"/>
    <property type="project" value="TreeGrafter"/>
</dbReference>
<dbReference type="EMBL" id="RJTM01000120">
    <property type="protein sequence ID" value="RNL81902.1"/>
    <property type="molecule type" value="Genomic_DNA"/>
</dbReference>
<organism evidence="2 3">
    <name type="scientific">Sinomicrobium pectinilyticum</name>
    <dbReference type="NCBI Taxonomy" id="1084421"/>
    <lineage>
        <taxon>Bacteria</taxon>
        <taxon>Pseudomonadati</taxon>
        <taxon>Bacteroidota</taxon>
        <taxon>Flavobacteriia</taxon>
        <taxon>Flavobacteriales</taxon>
        <taxon>Flavobacteriaceae</taxon>
        <taxon>Sinomicrobium</taxon>
    </lineage>
</organism>
<evidence type="ECO:0000313" key="2">
    <source>
        <dbReference type="EMBL" id="RNL81902.1"/>
    </source>
</evidence>
<dbReference type="InterPro" id="IPR036108">
    <property type="entry name" value="4pyrrol_syn_uPrphyn_synt_sf"/>
</dbReference>
<dbReference type="Pfam" id="PF02602">
    <property type="entry name" value="HEM4"/>
    <property type="match status" value="1"/>
</dbReference>
<dbReference type="PANTHER" id="PTHR12390">
    <property type="entry name" value="UROPORPHYRINOGEN III SYNTHASE"/>
    <property type="match status" value="1"/>
</dbReference>
<accession>A0A3N0E229</accession>
<dbReference type="Gene3D" id="3.40.50.10090">
    <property type="match status" value="2"/>
</dbReference>
<dbReference type="InterPro" id="IPR039793">
    <property type="entry name" value="UROS/Hem4"/>
</dbReference>
<evidence type="ECO:0000313" key="3">
    <source>
        <dbReference type="Proteomes" id="UP000267469"/>
    </source>
</evidence>
<feature type="domain" description="Tetrapyrrole biosynthesis uroporphyrinogen III synthase" evidence="1">
    <location>
        <begin position="21"/>
        <end position="214"/>
    </location>
</feature>
<keyword evidence="3" id="KW-1185">Reference proteome</keyword>
<dbReference type="InterPro" id="IPR003754">
    <property type="entry name" value="4pyrrol_synth_uPrphyn_synth"/>
</dbReference>
<dbReference type="CDD" id="cd06578">
    <property type="entry name" value="HemD"/>
    <property type="match status" value="1"/>
</dbReference>
<dbReference type="GO" id="GO:0006780">
    <property type="term" value="P:uroporphyrinogen III biosynthetic process"/>
    <property type="evidence" value="ECO:0007669"/>
    <property type="project" value="InterPro"/>
</dbReference>
<name>A0A3N0E229_SINP1</name>
<dbReference type="Proteomes" id="UP000267469">
    <property type="component" value="Unassembled WGS sequence"/>
</dbReference>
<dbReference type="SUPFAM" id="SSF69618">
    <property type="entry name" value="HemD-like"/>
    <property type="match status" value="1"/>
</dbReference>
<dbReference type="OrthoDB" id="1523900at2"/>
<evidence type="ECO:0000259" key="1">
    <source>
        <dbReference type="Pfam" id="PF02602"/>
    </source>
</evidence>
<comment type="caution">
    <text evidence="2">The sequence shown here is derived from an EMBL/GenBank/DDBJ whole genome shotgun (WGS) entry which is preliminary data.</text>
</comment>
<gene>
    <name evidence="2" type="ORF">ED312_18195</name>
</gene>
<protein>
    <submittedName>
        <fullName evidence="2">Uroporphyrinogen-III synthase</fullName>
    </submittedName>
</protein>
<dbReference type="RefSeq" id="WP_123217456.1">
    <property type="nucleotide sequence ID" value="NZ_RJTM01000120.1"/>
</dbReference>